<dbReference type="AlphaFoldDB" id="A0A1H2BK12"/>
<accession>A0A1H2BK12</accession>
<name>A0A1H2BK12_MUCMA</name>
<organism evidence="1 2">
    <name type="scientific">Mucilaginibacter mallensis</name>
    <dbReference type="NCBI Taxonomy" id="652787"/>
    <lineage>
        <taxon>Bacteria</taxon>
        <taxon>Pseudomonadati</taxon>
        <taxon>Bacteroidota</taxon>
        <taxon>Sphingobacteriia</taxon>
        <taxon>Sphingobacteriales</taxon>
        <taxon>Sphingobacteriaceae</taxon>
        <taxon>Mucilaginibacter</taxon>
    </lineage>
</organism>
<proteinExistence type="predicted"/>
<keyword evidence="2" id="KW-1185">Reference proteome</keyword>
<evidence type="ECO:0000313" key="2">
    <source>
        <dbReference type="Proteomes" id="UP000199679"/>
    </source>
</evidence>
<dbReference type="OrthoDB" id="8263000at2"/>
<dbReference type="Proteomes" id="UP000199679">
    <property type="component" value="Chromosome I"/>
</dbReference>
<evidence type="ECO:0000313" key="1">
    <source>
        <dbReference type="EMBL" id="SDT58106.1"/>
    </source>
</evidence>
<sequence length="1020" mass="115292">MDKDFIDKNPVLTTDQDYAALRAKGLHYIEELSHKYWTDYNEHDPGITIMEALCYAITELGYRIDLPMQDLLTNPDGTIPDTQTLYTAKNILTQSPLTIDDYRKLLIDIVGVENAWLTAVDYNTVNGVNIAVNEVPIYADCSADTLSYTVTPHPVYLSGLYQVLLDLDDDDQLGDLNNGEVQILNPVFGAFTEGEVSLTIVFPIWNDPSVEKLLLASPVKAVNVSATFSAAGSIITATINVKYSIGSAHYTITLIPIVNIDLQPADQTIGPAELANFFTPEFTAQVVNLYLLKIQKAKNIVQKAIRRLNENRNLCEDFVSVTTIKDEEIAFCCDIDITPSTDMSEVQAEVFFAIEEYLNPPVNFYLLSEMQAMGYTTDEIFSGPVLKHGFIDTVQLEQTQLKTEIYASEIISLIMNIEGVLAVRSFRMTKYGTDDQPVTGETNKSWCMPITLGCKPVFSETKSKMVFYKNQFPYLPNMDEVNDILRWLRATRAHNKLSGHEDDIPIPSGTYFPLDSYTSIEELFPVTYGIGQPGLPPTATDQRRAQAKQLQAYLLLYDQLLADFLSQLANAKELFSTDTTVQTYYAQFIDSVKNIMLIYKQDSSSKTINELVMQNQDSAATTVNDWQALYEKNELFLNRRNSFLDHLMSRFAESFNEYVLLMYSLDYTTQQETGITLASMIEDKIQFLQDYPVMSYERGRAYNYFPQKHDFTIDTLKLWDTDNVAGVERKLSHLGGFKSNIPGVEAYFRRFLYCIGNATITSSGTPAKYNFVFTEGANALTSVKSYNTNAQAQKALPAFMDLLLTTDNYAITQTGINWNVYVVDNNGVNQAISNNFTSEADAETAMAQFISTFSTMCDNEGLHLIEHILLRPRDNTFDLAPVCLDPNCDFCGDEDPYSFRISVVMPYWPAHFRSMAFREYFEDIVRQEVPAHTIVKVCWINDESMYEFEREYKAWITALANYSLDKVTGLHKFEVANNKLLKLLFSLHSEYPVATLHDCEDSQGTNPVQLGKTVLGSYKT</sequence>
<dbReference type="STRING" id="652787.SAMN05216490_4150"/>
<protein>
    <submittedName>
        <fullName evidence="1">Uncharacterized protein</fullName>
    </submittedName>
</protein>
<dbReference type="EMBL" id="LT629740">
    <property type="protein sequence ID" value="SDT58106.1"/>
    <property type="molecule type" value="Genomic_DNA"/>
</dbReference>
<gene>
    <name evidence="1" type="ORF">SAMN05216490_4150</name>
</gene>
<dbReference type="RefSeq" id="WP_091377550.1">
    <property type="nucleotide sequence ID" value="NZ_LT629740.1"/>
</dbReference>
<reference evidence="1 2" key="1">
    <citation type="submission" date="2016-10" db="EMBL/GenBank/DDBJ databases">
        <authorList>
            <person name="de Groot N.N."/>
        </authorList>
    </citation>
    <scope>NUCLEOTIDE SEQUENCE [LARGE SCALE GENOMIC DNA]</scope>
    <source>
        <strain evidence="1 2">MP1X4</strain>
    </source>
</reference>